<evidence type="ECO:0000259" key="2">
    <source>
        <dbReference type="Pfam" id="PF00561"/>
    </source>
</evidence>
<organism evidence="3 4">
    <name type="scientific">Virgibacillus kekensis</name>
    <dbReference type="NCBI Taxonomy" id="202261"/>
    <lineage>
        <taxon>Bacteria</taxon>
        <taxon>Bacillati</taxon>
        <taxon>Bacillota</taxon>
        <taxon>Bacilli</taxon>
        <taxon>Bacillales</taxon>
        <taxon>Bacillaceae</taxon>
        <taxon>Virgibacillus</taxon>
    </lineage>
</organism>
<feature type="domain" description="AB hydrolase-1" evidence="2">
    <location>
        <begin position="52"/>
        <end position="266"/>
    </location>
</feature>
<keyword evidence="4" id="KW-1185">Reference proteome</keyword>
<dbReference type="GO" id="GO:0016787">
    <property type="term" value="F:hydrolase activity"/>
    <property type="evidence" value="ECO:0007669"/>
    <property type="project" value="UniProtKB-KW"/>
</dbReference>
<accession>A0ABV9DKA2</accession>
<dbReference type="RefSeq" id="WP_390296977.1">
    <property type="nucleotide sequence ID" value="NZ_JBHSFU010000007.1"/>
</dbReference>
<name>A0ABV9DKA2_9BACI</name>
<dbReference type="Pfam" id="PF00561">
    <property type="entry name" value="Abhydrolase_1"/>
    <property type="match status" value="1"/>
</dbReference>
<sequence length="283" mass="32831">MGKWKRKMVNTLRGKFEVFVKGEGTPVCVTHHYSEFNETGDYFADMFCETNQVFLVNPREAGGSAGAAEPYQLSMLETVFDLEAVRKELGFPRWGIAGHSTGGMLGVIYGIYYSRSLTFNVIVGAAAREYMTFSEDCIYNEAHPDFERMQELNELLKRADLEDEERRQFKIERTKFSLTDPARYHDYFNKEINKGMSAIRMNFFSRELQVYDVTRKLGLSFAPTLIMCGRNDVQCPLTYSEEMSELIPNSRLVVFEHSNHYPFLEEEDLFRKAYVQFVCEIDK</sequence>
<dbReference type="InterPro" id="IPR000073">
    <property type="entry name" value="AB_hydrolase_1"/>
</dbReference>
<dbReference type="InterPro" id="IPR050266">
    <property type="entry name" value="AB_hydrolase_sf"/>
</dbReference>
<dbReference type="PANTHER" id="PTHR43798">
    <property type="entry name" value="MONOACYLGLYCEROL LIPASE"/>
    <property type="match status" value="1"/>
</dbReference>
<dbReference type="Gene3D" id="3.40.50.1820">
    <property type="entry name" value="alpha/beta hydrolase"/>
    <property type="match status" value="1"/>
</dbReference>
<comment type="caution">
    <text evidence="3">The sequence shown here is derived from an EMBL/GenBank/DDBJ whole genome shotgun (WGS) entry which is preliminary data.</text>
</comment>
<keyword evidence="1 3" id="KW-0378">Hydrolase</keyword>
<gene>
    <name evidence="3" type="ORF">ACFO3D_13660</name>
</gene>
<protein>
    <submittedName>
        <fullName evidence="3">Alpha/beta fold hydrolase</fullName>
    </submittedName>
</protein>
<reference evidence="4" key="1">
    <citation type="journal article" date="2019" name="Int. J. Syst. Evol. Microbiol.">
        <title>The Global Catalogue of Microorganisms (GCM) 10K type strain sequencing project: providing services to taxonomists for standard genome sequencing and annotation.</title>
        <authorList>
            <consortium name="The Broad Institute Genomics Platform"/>
            <consortium name="The Broad Institute Genome Sequencing Center for Infectious Disease"/>
            <person name="Wu L."/>
            <person name="Ma J."/>
        </authorList>
    </citation>
    <scope>NUCLEOTIDE SEQUENCE [LARGE SCALE GENOMIC DNA]</scope>
    <source>
        <strain evidence="4">CGMCC 4.7426</strain>
    </source>
</reference>
<dbReference type="PANTHER" id="PTHR43798:SF31">
    <property type="entry name" value="AB HYDROLASE SUPERFAMILY PROTEIN YCLE"/>
    <property type="match status" value="1"/>
</dbReference>
<evidence type="ECO:0000256" key="1">
    <source>
        <dbReference type="ARBA" id="ARBA00022801"/>
    </source>
</evidence>
<evidence type="ECO:0000313" key="4">
    <source>
        <dbReference type="Proteomes" id="UP001595989"/>
    </source>
</evidence>
<dbReference type="EMBL" id="JBHSFU010000007">
    <property type="protein sequence ID" value="MFC4559240.1"/>
    <property type="molecule type" value="Genomic_DNA"/>
</dbReference>
<dbReference type="Proteomes" id="UP001595989">
    <property type="component" value="Unassembled WGS sequence"/>
</dbReference>
<evidence type="ECO:0000313" key="3">
    <source>
        <dbReference type="EMBL" id="MFC4559240.1"/>
    </source>
</evidence>
<proteinExistence type="predicted"/>
<dbReference type="SUPFAM" id="SSF53474">
    <property type="entry name" value="alpha/beta-Hydrolases"/>
    <property type="match status" value="1"/>
</dbReference>
<dbReference type="InterPro" id="IPR029058">
    <property type="entry name" value="AB_hydrolase_fold"/>
</dbReference>